<feature type="domain" description="KIB1-4 beta-propeller" evidence="1">
    <location>
        <begin position="85"/>
        <end position="348"/>
    </location>
</feature>
<dbReference type="InterPro" id="IPR011047">
    <property type="entry name" value="Quinoprotein_ADH-like_sf"/>
</dbReference>
<evidence type="ECO:0000313" key="3">
    <source>
        <dbReference type="Proteomes" id="UP000287651"/>
    </source>
</evidence>
<proteinExistence type="predicted"/>
<protein>
    <recommendedName>
        <fullName evidence="1">KIB1-4 beta-propeller domain-containing protein</fullName>
    </recommendedName>
</protein>
<dbReference type="InterPro" id="IPR005174">
    <property type="entry name" value="KIB1-4_b-propeller"/>
</dbReference>
<dbReference type="AlphaFoldDB" id="A0A427B651"/>
<organism evidence="2 3">
    <name type="scientific">Ensete ventricosum</name>
    <name type="common">Abyssinian banana</name>
    <name type="synonym">Musa ensete</name>
    <dbReference type="NCBI Taxonomy" id="4639"/>
    <lineage>
        <taxon>Eukaryota</taxon>
        <taxon>Viridiplantae</taxon>
        <taxon>Streptophyta</taxon>
        <taxon>Embryophyta</taxon>
        <taxon>Tracheophyta</taxon>
        <taxon>Spermatophyta</taxon>
        <taxon>Magnoliopsida</taxon>
        <taxon>Liliopsida</taxon>
        <taxon>Zingiberales</taxon>
        <taxon>Musaceae</taxon>
        <taxon>Ensete</taxon>
    </lineage>
</organism>
<dbReference type="PANTHER" id="PTHR44259:SF114">
    <property type="entry name" value="OS06G0707300 PROTEIN"/>
    <property type="match status" value="1"/>
</dbReference>
<sequence>MADWANLSLDLVRYIHRCLEDLVDQISFSRVCVSWQHAVDGNPHHHIRPPPPWLILPAGGHEGGSAALPRVDLVSYIERRRRKNIRLPWESTDGRLVLMGSAAGWVVAADRTAELHLLNPITGAHARLPSITTLPVIANEIETGGQVTGYLFRISPSLAYATSCESTRYMLYEKVTVCSSSSDSWTTMIVFYHGRLAFASAGDERWSLLQTQNESRVCDVTYHRGLFYSLHYDGSVTAWNPTDGATPQGCFDVRQPRMRTVPVLEEYLVGSGDDLLRVSRWRDPLEGDEHGSLRFQVFRLAESGWIAVQSLGERALFVGSNRGISLSTVAFPEFKADCIYFANSGDVGISHLRRGLIKPRGAAVPNLKDGFNVPDYMYSWPPPIWFTPRAC</sequence>
<gene>
    <name evidence="2" type="ORF">B296_00004299</name>
</gene>
<dbReference type="EMBL" id="AMZH03000404">
    <property type="protein sequence ID" value="RRT83942.1"/>
    <property type="molecule type" value="Genomic_DNA"/>
</dbReference>
<reference evidence="2 3" key="1">
    <citation type="journal article" date="2014" name="Agronomy (Basel)">
        <title>A Draft Genome Sequence for Ensete ventricosum, the Drought-Tolerant Tree Against Hunger.</title>
        <authorList>
            <person name="Harrison J."/>
            <person name="Moore K.A."/>
            <person name="Paszkiewicz K."/>
            <person name="Jones T."/>
            <person name="Grant M."/>
            <person name="Ambacheew D."/>
            <person name="Muzemil S."/>
            <person name="Studholme D.J."/>
        </authorList>
    </citation>
    <scope>NUCLEOTIDE SEQUENCE [LARGE SCALE GENOMIC DNA]</scope>
</reference>
<accession>A0A427B651</accession>
<comment type="caution">
    <text evidence="2">The sequence shown here is derived from an EMBL/GenBank/DDBJ whole genome shotgun (WGS) entry which is preliminary data.</text>
</comment>
<dbReference type="SUPFAM" id="SSF50998">
    <property type="entry name" value="Quinoprotein alcohol dehydrogenase-like"/>
    <property type="match status" value="1"/>
</dbReference>
<dbReference type="PANTHER" id="PTHR44259">
    <property type="entry name" value="OS07G0183000 PROTEIN-RELATED"/>
    <property type="match status" value="1"/>
</dbReference>
<evidence type="ECO:0000259" key="1">
    <source>
        <dbReference type="Pfam" id="PF03478"/>
    </source>
</evidence>
<dbReference type="Proteomes" id="UP000287651">
    <property type="component" value="Unassembled WGS sequence"/>
</dbReference>
<dbReference type="InterPro" id="IPR050942">
    <property type="entry name" value="F-box_BR-signaling"/>
</dbReference>
<name>A0A427B651_ENSVE</name>
<dbReference type="Pfam" id="PF03478">
    <property type="entry name" value="Beta-prop_KIB1-4"/>
    <property type="match status" value="1"/>
</dbReference>
<evidence type="ECO:0000313" key="2">
    <source>
        <dbReference type="EMBL" id="RRT83942.1"/>
    </source>
</evidence>